<dbReference type="Gene3D" id="1.10.260.40">
    <property type="entry name" value="lambda repressor-like DNA-binding domains"/>
    <property type="match status" value="1"/>
</dbReference>
<dbReference type="Proteomes" id="UP000546806">
    <property type="component" value="Unassembled WGS sequence"/>
</dbReference>
<dbReference type="PANTHER" id="PTHR46558:SF11">
    <property type="entry name" value="HTH-TYPE TRANSCRIPTIONAL REGULATOR XRE"/>
    <property type="match status" value="1"/>
</dbReference>
<dbReference type="SUPFAM" id="SSF47413">
    <property type="entry name" value="lambda repressor-like DNA-binding domains"/>
    <property type="match status" value="1"/>
</dbReference>
<name>A0A841W8J8_9LIST</name>
<dbReference type="InterPro" id="IPR001387">
    <property type="entry name" value="Cro/C1-type_HTH"/>
</dbReference>
<organism evidence="2 3">
    <name type="scientific">Listeria booriae</name>
    <dbReference type="NCBI Taxonomy" id="1552123"/>
    <lineage>
        <taxon>Bacteria</taxon>
        <taxon>Bacillati</taxon>
        <taxon>Bacillota</taxon>
        <taxon>Bacilli</taxon>
        <taxon>Bacillales</taxon>
        <taxon>Listeriaceae</taxon>
        <taxon>Listeria</taxon>
    </lineage>
</organism>
<gene>
    <name evidence="2" type="ORF">HCA78_11525</name>
</gene>
<proteinExistence type="predicted"/>
<accession>A0A841W8J8</accession>
<evidence type="ECO:0000313" key="3">
    <source>
        <dbReference type="Proteomes" id="UP000546806"/>
    </source>
</evidence>
<protein>
    <submittedName>
        <fullName evidence="2">Helix-turn-helix transcriptional regulator</fullName>
    </submittedName>
</protein>
<dbReference type="GO" id="GO:0003677">
    <property type="term" value="F:DNA binding"/>
    <property type="evidence" value="ECO:0007669"/>
    <property type="project" value="UniProtKB-KW"/>
</dbReference>
<comment type="caution">
    <text evidence="2">The sequence shown here is derived from an EMBL/GenBank/DDBJ whole genome shotgun (WGS) entry which is preliminary data.</text>
</comment>
<dbReference type="EMBL" id="JAARWW010000005">
    <property type="protein sequence ID" value="MBC2004401.1"/>
    <property type="molecule type" value="Genomic_DNA"/>
</dbReference>
<keyword evidence="1" id="KW-0238">DNA-binding</keyword>
<evidence type="ECO:0000313" key="2">
    <source>
        <dbReference type="EMBL" id="MBC2004401.1"/>
    </source>
</evidence>
<dbReference type="InterPro" id="IPR010982">
    <property type="entry name" value="Lambda_DNA-bd_dom_sf"/>
</dbReference>
<dbReference type="AlphaFoldDB" id="A0A841W8J8"/>
<dbReference type="PROSITE" id="PS50943">
    <property type="entry name" value="HTH_CROC1"/>
    <property type="match status" value="1"/>
</dbReference>
<dbReference type="SMART" id="SM00530">
    <property type="entry name" value="HTH_XRE"/>
    <property type="match status" value="1"/>
</dbReference>
<reference evidence="2 3" key="1">
    <citation type="submission" date="2020-03" db="EMBL/GenBank/DDBJ databases">
        <title>Soil Listeria distribution.</title>
        <authorList>
            <person name="Liao J."/>
            <person name="Wiedmann M."/>
        </authorList>
    </citation>
    <scope>NUCLEOTIDE SEQUENCE [LARGE SCALE GENOMIC DNA]</scope>
    <source>
        <strain evidence="2 3">FSL L7-0435</strain>
    </source>
</reference>
<dbReference type="CDD" id="cd00093">
    <property type="entry name" value="HTH_XRE"/>
    <property type="match status" value="1"/>
</dbReference>
<dbReference type="PANTHER" id="PTHR46558">
    <property type="entry name" value="TRACRIPTIONAL REGULATORY PROTEIN-RELATED-RELATED"/>
    <property type="match status" value="1"/>
</dbReference>
<evidence type="ECO:0000256" key="1">
    <source>
        <dbReference type="ARBA" id="ARBA00023125"/>
    </source>
</evidence>
<dbReference type="Pfam" id="PF01381">
    <property type="entry name" value="HTH_3"/>
    <property type="match status" value="1"/>
</dbReference>
<dbReference type="RefSeq" id="WP_185355950.1">
    <property type="nucleotide sequence ID" value="NZ_JAARON010000002.1"/>
</dbReference>
<sequence>MDIGERISMLRDKMNISQKELADKIKVNKSVMNRIESGERPVRDEELKNISIVLGVTSDYLLGNSDVPYPEPLRRLVEDPELNAWIYNMVEKRPEDIKRLKEIFELIEKQSKESPK</sequence>